<dbReference type="GO" id="GO:0005737">
    <property type="term" value="C:cytoplasm"/>
    <property type="evidence" value="ECO:0007669"/>
    <property type="project" value="UniProtKB-SubCell"/>
</dbReference>
<protein>
    <recommendedName>
        <fullName evidence="9">Phosphopantetheine adenylyltransferase</fullName>
        <ecNumber evidence="9">2.7.7.3</ecNumber>
    </recommendedName>
    <alternativeName>
        <fullName evidence="9">Dephospho-CoA pyrophosphorylase</fullName>
    </alternativeName>
    <alternativeName>
        <fullName evidence="9">Pantetheine-phosphate adenylyltransferase</fullName>
        <shortName evidence="9">PPAT</shortName>
    </alternativeName>
</protein>
<dbReference type="Pfam" id="PF01467">
    <property type="entry name" value="CTP_transf_like"/>
    <property type="match status" value="1"/>
</dbReference>
<dbReference type="Proteomes" id="UP000824179">
    <property type="component" value="Unassembled WGS sequence"/>
</dbReference>
<dbReference type="NCBIfam" id="TIGR00125">
    <property type="entry name" value="cyt_tran_rel"/>
    <property type="match status" value="1"/>
</dbReference>
<accession>A0A9D1AGD7</accession>
<evidence type="ECO:0000256" key="3">
    <source>
        <dbReference type="ARBA" id="ARBA00022695"/>
    </source>
</evidence>
<feature type="site" description="Transition state stabilizer" evidence="9">
    <location>
        <position position="17"/>
    </location>
</feature>
<comment type="similarity">
    <text evidence="9">Belongs to the bacterial CoaD family.</text>
</comment>
<evidence type="ECO:0000256" key="6">
    <source>
        <dbReference type="ARBA" id="ARBA00022842"/>
    </source>
</evidence>
<comment type="caution">
    <text evidence="11">The sequence shown here is derived from an EMBL/GenBank/DDBJ whole genome shotgun (WGS) entry which is preliminary data.</text>
</comment>
<keyword evidence="4 9" id="KW-0547">Nucleotide-binding</keyword>
<dbReference type="PANTHER" id="PTHR21342:SF1">
    <property type="entry name" value="PHOSPHOPANTETHEINE ADENYLYLTRANSFERASE"/>
    <property type="match status" value="1"/>
</dbReference>
<dbReference type="HAMAP" id="MF_00151">
    <property type="entry name" value="PPAT_bact"/>
    <property type="match status" value="1"/>
</dbReference>
<dbReference type="GO" id="GO:0015937">
    <property type="term" value="P:coenzyme A biosynthetic process"/>
    <property type="evidence" value="ECO:0007669"/>
    <property type="project" value="UniProtKB-UniRule"/>
</dbReference>
<gene>
    <name evidence="9 11" type="primary">coaD</name>
    <name evidence="11" type="ORF">IAB90_04190</name>
</gene>
<keyword evidence="5 9" id="KW-0067">ATP-binding</keyword>
<keyword evidence="6 9" id="KW-0460">Magnesium</keyword>
<dbReference type="AlphaFoldDB" id="A0A9D1AGD7"/>
<keyword evidence="1 9" id="KW-0963">Cytoplasm</keyword>
<comment type="subcellular location">
    <subcellularLocation>
        <location evidence="9">Cytoplasm</location>
    </subcellularLocation>
</comment>
<feature type="binding site" evidence="9">
    <location>
        <begin position="88"/>
        <end position="90"/>
    </location>
    <ligand>
        <name>ATP</name>
        <dbReference type="ChEBI" id="CHEBI:30616"/>
    </ligand>
</feature>
<feature type="binding site" evidence="9">
    <location>
        <position position="87"/>
    </location>
    <ligand>
        <name>substrate</name>
    </ligand>
</feature>
<reference evidence="11" key="2">
    <citation type="journal article" date="2021" name="PeerJ">
        <title>Extensive microbial diversity within the chicken gut microbiome revealed by metagenomics and culture.</title>
        <authorList>
            <person name="Gilroy R."/>
            <person name="Ravi A."/>
            <person name="Getino M."/>
            <person name="Pursley I."/>
            <person name="Horton D.L."/>
            <person name="Alikhan N.F."/>
            <person name="Baker D."/>
            <person name="Gharbi K."/>
            <person name="Hall N."/>
            <person name="Watson M."/>
            <person name="Adriaenssens E.M."/>
            <person name="Foster-Nyarko E."/>
            <person name="Jarju S."/>
            <person name="Secka A."/>
            <person name="Antonio M."/>
            <person name="Oren A."/>
            <person name="Chaudhuri R.R."/>
            <person name="La Ragione R."/>
            <person name="Hildebrand F."/>
            <person name="Pallen M.J."/>
        </authorList>
    </citation>
    <scope>NUCLEOTIDE SEQUENCE</scope>
    <source>
        <strain evidence="11">ChiW25-3613</strain>
    </source>
</reference>
<reference evidence="11" key="1">
    <citation type="submission" date="2020-10" db="EMBL/GenBank/DDBJ databases">
        <authorList>
            <person name="Gilroy R."/>
        </authorList>
    </citation>
    <scope>NUCLEOTIDE SEQUENCE</scope>
    <source>
        <strain evidence="11">ChiW25-3613</strain>
    </source>
</reference>
<evidence type="ECO:0000313" key="11">
    <source>
        <dbReference type="EMBL" id="HIR39565.1"/>
    </source>
</evidence>
<evidence type="ECO:0000256" key="4">
    <source>
        <dbReference type="ARBA" id="ARBA00022741"/>
    </source>
</evidence>
<feature type="binding site" evidence="9">
    <location>
        <position position="9"/>
    </location>
    <ligand>
        <name>substrate</name>
    </ligand>
</feature>
<feature type="binding site" evidence="9">
    <location>
        <begin position="123"/>
        <end position="129"/>
    </location>
    <ligand>
        <name>ATP</name>
        <dbReference type="ChEBI" id="CHEBI:30616"/>
    </ligand>
</feature>
<keyword evidence="3 9" id="KW-0548">Nucleotidyltransferase</keyword>
<proteinExistence type="inferred from homology"/>
<comment type="cofactor">
    <cofactor evidence="9">
        <name>Mg(2+)</name>
        <dbReference type="ChEBI" id="CHEBI:18420"/>
    </cofactor>
</comment>
<evidence type="ECO:0000256" key="8">
    <source>
        <dbReference type="ARBA" id="ARBA00029346"/>
    </source>
</evidence>
<comment type="catalytic activity">
    <reaction evidence="8 9">
        <text>(R)-4'-phosphopantetheine + ATP + H(+) = 3'-dephospho-CoA + diphosphate</text>
        <dbReference type="Rhea" id="RHEA:19801"/>
        <dbReference type="ChEBI" id="CHEBI:15378"/>
        <dbReference type="ChEBI" id="CHEBI:30616"/>
        <dbReference type="ChEBI" id="CHEBI:33019"/>
        <dbReference type="ChEBI" id="CHEBI:57328"/>
        <dbReference type="ChEBI" id="CHEBI:61723"/>
        <dbReference type="EC" id="2.7.7.3"/>
    </reaction>
</comment>
<dbReference type="PANTHER" id="PTHR21342">
    <property type="entry name" value="PHOSPHOPANTETHEINE ADENYLYLTRANSFERASE"/>
    <property type="match status" value="1"/>
</dbReference>
<dbReference type="SUPFAM" id="SSF52374">
    <property type="entry name" value="Nucleotidylyl transferase"/>
    <property type="match status" value="1"/>
</dbReference>
<feature type="binding site" evidence="9">
    <location>
        <position position="73"/>
    </location>
    <ligand>
        <name>substrate</name>
    </ligand>
</feature>
<evidence type="ECO:0000256" key="7">
    <source>
        <dbReference type="ARBA" id="ARBA00022993"/>
    </source>
</evidence>
<dbReference type="EC" id="2.7.7.3" evidence="9"/>
<feature type="binding site" evidence="9">
    <location>
        <position position="98"/>
    </location>
    <ligand>
        <name>ATP</name>
        <dbReference type="ChEBI" id="CHEBI:30616"/>
    </ligand>
</feature>
<dbReference type="Gene3D" id="3.40.50.620">
    <property type="entry name" value="HUPs"/>
    <property type="match status" value="1"/>
</dbReference>
<evidence type="ECO:0000256" key="9">
    <source>
        <dbReference type="HAMAP-Rule" id="MF_00151"/>
    </source>
</evidence>
<dbReference type="EMBL" id="DVHB01000073">
    <property type="protein sequence ID" value="HIR39565.1"/>
    <property type="molecule type" value="Genomic_DNA"/>
</dbReference>
<comment type="pathway">
    <text evidence="9">Cofactor biosynthesis; coenzyme A biosynthesis; CoA from (R)-pantothenate: step 4/5.</text>
</comment>
<dbReference type="PRINTS" id="PR01020">
    <property type="entry name" value="LPSBIOSNTHSS"/>
</dbReference>
<evidence type="ECO:0000256" key="5">
    <source>
        <dbReference type="ARBA" id="ARBA00022840"/>
    </source>
</evidence>
<dbReference type="GO" id="GO:0005524">
    <property type="term" value="F:ATP binding"/>
    <property type="evidence" value="ECO:0007669"/>
    <property type="project" value="UniProtKB-KW"/>
</dbReference>
<name>A0A9D1AGD7_9FIRM</name>
<dbReference type="InterPro" id="IPR001980">
    <property type="entry name" value="PPAT"/>
</dbReference>
<evidence type="ECO:0000256" key="2">
    <source>
        <dbReference type="ARBA" id="ARBA00022679"/>
    </source>
</evidence>
<feature type="domain" description="Cytidyltransferase-like" evidence="10">
    <location>
        <begin position="5"/>
        <end position="133"/>
    </location>
</feature>
<feature type="binding site" evidence="9">
    <location>
        <begin position="9"/>
        <end position="10"/>
    </location>
    <ligand>
        <name>ATP</name>
        <dbReference type="ChEBI" id="CHEBI:30616"/>
    </ligand>
</feature>
<feature type="binding site" evidence="9">
    <location>
        <position position="17"/>
    </location>
    <ligand>
        <name>ATP</name>
        <dbReference type="ChEBI" id="CHEBI:30616"/>
    </ligand>
</feature>
<evidence type="ECO:0000256" key="1">
    <source>
        <dbReference type="ARBA" id="ARBA00022490"/>
    </source>
</evidence>
<dbReference type="InterPro" id="IPR014729">
    <property type="entry name" value="Rossmann-like_a/b/a_fold"/>
</dbReference>
<organism evidence="11 12">
    <name type="scientific">Candidatus Coproplasma stercoripullorum</name>
    <dbReference type="NCBI Taxonomy" id="2840751"/>
    <lineage>
        <taxon>Bacteria</taxon>
        <taxon>Bacillati</taxon>
        <taxon>Bacillota</taxon>
        <taxon>Clostridia</taxon>
        <taxon>Eubacteriales</taxon>
        <taxon>Candidatus Coproplasma</taxon>
    </lineage>
</organism>
<dbReference type="NCBIfam" id="TIGR01510">
    <property type="entry name" value="coaD_prev_kdtB"/>
    <property type="match status" value="1"/>
</dbReference>
<feature type="binding site" evidence="9">
    <location>
        <position position="41"/>
    </location>
    <ligand>
        <name>substrate</name>
    </ligand>
</feature>
<comment type="subunit">
    <text evidence="9">Homohexamer.</text>
</comment>
<comment type="function">
    <text evidence="9">Reversibly transfers an adenylyl group from ATP to 4'-phosphopantetheine, yielding dephospho-CoA (dPCoA) and pyrophosphate.</text>
</comment>
<keyword evidence="2 9" id="KW-0808">Transferase</keyword>
<evidence type="ECO:0000313" key="12">
    <source>
        <dbReference type="Proteomes" id="UP000824179"/>
    </source>
</evidence>
<dbReference type="GO" id="GO:0004595">
    <property type="term" value="F:pantetheine-phosphate adenylyltransferase activity"/>
    <property type="evidence" value="ECO:0007669"/>
    <property type="project" value="UniProtKB-UniRule"/>
</dbReference>
<evidence type="ECO:0000259" key="10">
    <source>
        <dbReference type="Pfam" id="PF01467"/>
    </source>
</evidence>
<sequence>MKRCVFAGTFDPPTSGHKSVVEACLKIFDEVVAAVMVNTRKTPLLSEEQRKKLLEKLFSGNPRVKVVVFEGAAVDLLKSQNTVFYVRGVRGYSDFEYETADYYASKKLMPELVEIYIPSDQDKLQVSSTLVKNSVRFKKDMFGYVPEEIKDDFLRMLEEKDV</sequence>
<dbReference type="InterPro" id="IPR004821">
    <property type="entry name" value="Cyt_trans-like"/>
</dbReference>
<keyword evidence="7 9" id="KW-0173">Coenzyme A biosynthesis</keyword>